<dbReference type="SUPFAM" id="SSF53067">
    <property type="entry name" value="Actin-like ATPase domain"/>
    <property type="match status" value="2"/>
</dbReference>
<dbReference type="OrthoDB" id="337660at2759"/>
<sequence>MSSNTGPTSLPHRAVSSIRAGAHSTVAPAPQTPARPITSTLGSPSTSSRVDDDPIVVELGSRKLRLGFAGDAAPKRIVAFSPDQQRRTGDFRLWEPDFASQWRGRASGKPWGADHELWRLDIRGQDLALVGDKLERELRDAFFKYLLVDSKPRKVTLVLPPTLPIPLLSSTLDTIFHHFHAPTISLLSSPVMAAFAAGTRSGLIIDLGWHETTVTAVYEYREVQSWRTIRAGKLLVEETYEFLLQAVRGQLTTARAEQIEDRLRDEALSFEECEEIATRMLWCKKAARQPYRKMAEEGLPTVHEHEEEVEDEIPPTEDHSLMTITLNSCKPPTTVEIPFSQLAEPCETTFFEARLSPSCFDDDELPVHLLAYRALLQLPLDVRAICRIFDEVSILAEENSWDPVRGKGAEQCKAKSKFKRDSARQESNGNIPIVLQSDTTSSDGEAAEPPVKTADVPQEVDQVENLIKRERNYKPPVQGFLRAIDSLGPWCGGSLATQMKAPALATIDREIWLQQGLNGASRPSEVDVKTGQRQTTGLYSSSSSASNSSSTSSSSSSSNSHDEASQNQHQEHQQRPTIAPRPNIDIKHIRQNPELYEKNCLERNYKVQSTYPARINALFAQWQARQKDGRSLRERSNALRRQIANPATIQHEDEAENGAAAGSQQDRSQATDSISHPPGYGSMRDVRTMTKDELLEEARLLKQTLSTIEGDEARLSTEMTDLALAIPNMTDENTPRGDEPRVLSYINEPHPFD</sequence>
<name>A0A7C8N9C4_9PEZI</name>
<dbReference type="EMBL" id="WUBL01000030">
    <property type="protein sequence ID" value="KAF2969857.1"/>
    <property type="molecule type" value="Genomic_DNA"/>
</dbReference>
<feature type="compositionally biased region" description="Basic and acidic residues" evidence="2">
    <location>
        <begin position="415"/>
        <end position="424"/>
    </location>
</feature>
<dbReference type="InterPro" id="IPR042103">
    <property type="entry name" value="SerRS_1_N_sf"/>
</dbReference>
<dbReference type="Gene3D" id="1.10.287.40">
    <property type="entry name" value="Serine-tRNA synthetase, tRNA binding domain"/>
    <property type="match status" value="1"/>
</dbReference>
<dbReference type="PANTHER" id="PTHR11937">
    <property type="entry name" value="ACTIN"/>
    <property type="match status" value="1"/>
</dbReference>
<feature type="region of interest" description="Disordered" evidence="2">
    <location>
        <begin position="415"/>
        <end position="455"/>
    </location>
</feature>
<dbReference type="Pfam" id="PF00022">
    <property type="entry name" value="Actin"/>
    <property type="match status" value="1"/>
</dbReference>
<accession>A0A7C8N9C4</accession>
<feature type="compositionally biased region" description="Polar residues" evidence="2">
    <location>
        <begin position="37"/>
        <end position="48"/>
    </location>
</feature>
<feature type="compositionally biased region" description="Polar residues" evidence="2">
    <location>
        <begin position="662"/>
        <end position="674"/>
    </location>
</feature>
<protein>
    <submittedName>
        <fullName evidence="3">Uncharacterized protein</fullName>
    </submittedName>
</protein>
<feature type="region of interest" description="Disordered" evidence="2">
    <location>
        <begin position="726"/>
        <end position="753"/>
    </location>
</feature>
<evidence type="ECO:0000313" key="4">
    <source>
        <dbReference type="Proteomes" id="UP000481858"/>
    </source>
</evidence>
<dbReference type="SMART" id="SM00268">
    <property type="entry name" value="ACTIN"/>
    <property type="match status" value="1"/>
</dbReference>
<feature type="region of interest" description="Disordered" evidence="2">
    <location>
        <begin position="518"/>
        <end position="585"/>
    </location>
</feature>
<dbReference type="InterPro" id="IPR010978">
    <property type="entry name" value="tRNA-bd_arm"/>
</dbReference>
<dbReference type="InterPro" id="IPR043129">
    <property type="entry name" value="ATPase_NBD"/>
</dbReference>
<feature type="compositionally biased region" description="Basic and acidic residues" evidence="2">
    <location>
        <begin position="560"/>
        <end position="574"/>
    </location>
</feature>
<comment type="similarity">
    <text evidence="1">Belongs to the actin family.</text>
</comment>
<reference evidence="3 4" key="1">
    <citation type="submission" date="2019-12" db="EMBL/GenBank/DDBJ databases">
        <title>Draft genome sequence of the ascomycete Xylaria multiplex DSM 110363.</title>
        <authorList>
            <person name="Buettner E."/>
            <person name="Kellner H."/>
        </authorList>
    </citation>
    <scope>NUCLEOTIDE SEQUENCE [LARGE SCALE GENOMIC DNA]</scope>
    <source>
        <strain evidence="3 4">DSM 110363</strain>
    </source>
</reference>
<evidence type="ECO:0000256" key="1">
    <source>
        <dbReference type="RuleBase" id="RU000487"/>
    </source>
</evidence>
<proteinExistence type="inferred from homology"/>
<dbReference type="Gene3D" id="3.90.640.10">
    <property type="entry name" value="Actin, Chain A, domain 4"/>
    <property type="match status" value="1"/>
</dbReference>
<feature type="region of interest" description="Disordered" evidence="2">
    <location>
        <begin position="645"/>
        <end position="684"/>
    </location>
</feature>
<dbReference type="SUPFAM" id="SSF46589">
    <property type="entry name" value="tRNA-binding arm"/>
    <property type="match status" value="1"/>
</dbReference>
<organism evidence="3 4">
    <name type="scientific">Xylaria multiplex</name>
    <dbReference type="NCBI Taxonomy" id="323545"/>
    <lineage>
        <taxon>Eukaryota</taxon>
        <taxon>Fungi</taxon>
        <taxon>Dikarya</taxon>
        <taxon>Ascomycota</taxon>
        <taxon>Pezizomycotina</taxon>
        <taxon>Sordariomycetes</taxon>
        <taxon>Xylariomycetidae</taxon>
        <taxon>Xylariales</taxon>
        <taxon>Xylariaceae</taxon>
        <taxon>Xylaria</taxon>
    </lineage>
</organism>
<feature type="compositionally biased region" description="Polar residues" evidence="2">
    <location>
        <begin position="425"/>
        <end position="443"/>
    </location>
</feature>
<dbReference type="InParanoid" id="A0A7C8N9C4"/>
<evidence type="ECO:0000256" key="2">
    <source>
        <dbReference type="SAM" id="MobiDB-lite"/>
    </source>
</evidence>
<keyword evidence="4" id="KW-1185">Reference proteome</keyword>
<dbReference type="Gene3D" id="3.30.420.40">
    <property type="match status" value="2"/>
</dbReference>
<feature type="region of interest" description="Disordered" evidence="2">
    <location>
        <begin position="20"/>
        <end position="52"/>
    </location>
</feature>
<comment type="caution">
    <text evidence="3">The sequence shown here is derived from an EMBL/GenBank/DDBJ whole genome shotgun (WGS) entry which is preliminary data.</text>
</comment>
<dbReference type="InterPro" id="IPR004000">
    <property type="entry name" value="Actin"/>
</dbReference>
<dbReference type="GO" id="GO:0000166">
    <property type="term" value="F:nucleotide binding"/>
    <property type="evidence" value="ECO:0007669"/>
    <property type="project" value="InterPro"/>
</dbReference>
<dbReference type="AlphaFoldDB" id="A0A7C8N9C4"/>
<dbReference type="Proteomes" id="UP000481858">
    <property type="component" value="Unassembled WGS sequence"/>
</dbReference>
<feature type="compositionally biased region" description="Low complexity" evidence="2">
    <location>
        <begin position="540"/>
        <end position="559"/>
    </location>
</feature>
<evidence type="ECO:0000313" key="3">
    <source>
        <dbReference type="EMBL" id="KAF2969857.1"/>
    </source>
</evidence>
<gene>
    <name evidence="3" type="ORF">GQX73_g3657</name>
</gene>